<dbReference type="InterPro" id="IPR007337">
    <property type="entry name" value="RelB/DinJ"/>
</dbReference>
<dbReference type="GO" id="GO:0006355">
    <property type="term" value="P:regulation of DNA-templated transcription"/>
    <property type="evidence" value="ECO:0007669"/>
    <property type="project" value="InterPro"/>
</dbReference>
<dbReference type="GO" id="GO:0006351">
    <property type="term" value="P:DNA-templated transcription"/>
    <property type="evidence" value="ECO:0007669"/>
    <property type="project" value="TreeGrafter"/>
</dbReference>
<dbReference type="Proteomes" id="UP000179023">
    <property type="component" value="Unassembled WGS sequence"/>
</dbReference>
<keyword evidence="2" id="KW-1277">Toxin-antitoxin system</keyword>
<dbReference type="PANTHER" id="PTHR38781">
    <property type="entry name" value="ANTITOXIN DINJ-RELATED"/>
    <property type="match status" value="1"/>
</dbReference>
<dbReference type="InterPro" id="IPR013321">
    <property type="entry name" value="Arc_rbn_hlx_hlx"/>
</dbReference>
<evidence type="ECO:0000256" key="2">
    <source>
        <dbReference type="ARBA" id="ARBA00022649"/>
    </source>
</evidence>
<dbReference type="Pfam" id="PF04221">
    <property type="entry name" value="RelB"/>
    <property type="match status" value="1"/>
</dbReference>
<comment type="caution">
    <text evidence="3">The sequence shown here is derived from an EMBL/GenBank/DDBJ whole genome shotgun (WGS) entry which is preliminary data.</text>
</comment>
<evidence type="ECO:0000313" key="3">
    <source>
        <dbReference type="EMBL" id="OGZ98388.1"/>
    </source>
</evidence>
<proteinExistence type="inferred from homology"/>
<dbReference type="STRING" id="1802270.A3C07_03035"/>
<evidence type="ECO:0008006" key="5">
    <source>
        <dbReference type="Google" id="ProtNLM"/>
    </source>
</evidence>
<gene>
    <name evidence="3" type="ORF">A3C07_03035</name>
</gene>
<protein>
    <recommendedName>
        <fullName evidence="5">Damage-inducible protein J</fullName>
    </recommendedName>
</protein>
<comment type="similarity">
    <text evidence="1">Belongs to the RelB/DinJ antitoxin family.</text>
</comment>
<sequence length="94" mass="10619">MNTTLQVRVDKKTKQKAQKVFKNMGLDMSSGVKLYLSHVVNTGSLPFTPKTANGFTEEQERQIIQETERILKGGKRGYKSAAELFKALDLEKDE</sequence>
<dbReference type="PANTHER" id="PTHR38781:SF1">
    <property type="entry name" value="ANTITOXIN DINJ-RELATED"/>
    <property type="match status" value="1"/>
</dbReference>
<name>A0A1G2KJ20_9BACT</name>
<dbReference type="Gene3D" id="1.10.1220.10">
    <property type="entry name" value="Met repressor-like"/>
    <property type="match status" value="1"/>
</dbReference>
<organism evidence="3 4">
    <name type="scientific">Candidatus Sungbacteria bacterium RIFCSPHIGHO2_02_FULL_47_11</name>
    <dbReference type="NCBI Taxonomy" id="1802270"/>
    <lineage>
        <taxon>Bacteria</taxon>
        <taxon>Candidatus Sungiibacteriota</taxon>
    </lineage>
</organism>
<evidence type="ECO:0000313" key="4">
    <source>
        <dbReference type="Proteomes" id="UP000179023"/>
    </source>
</evidence>
<reference evidence="3 4" key="1">
    <citation type="journal article" date="2016" name="Nat. Commun.">
        <title>Thousands of microbial genomes shed light on interconnected biogeochemical processes in an aquifer system.</title>
        <authorList>
            <person name="Anantharaman K."/>
            <person name="Brown C.T."/>
            <person name="Hug L.A."/>
            <person name="Sharon I."/>
            <person name="Castelle C.J."/>
            <person name="Probst A.J."/>
            <person name="Thomas B.C."/>
            <person name="Singh A."/>
            <person name="Wilkins M.J."/>
            <person name="Karaoz U."/>
            <person name="Brodie E.L."/>
            <person name="Williams K.H."/>
            <person name="Hubbard S.S."/>
            <person name="Banfield J.F."/>
        </authorList>
    </citation>
    <scope>NUCLEOTIDE SEQUENCE [LARGE SCALE GENOMIC DNA]</scope>
</reference>
<accession>A0A1G2KJ20</accession>
<dbReference type="NCBIfam" id="TIGR02384">
    <property type="entry name" value="RelB_DinJ"/>
    <property type="match status" value="1"/>
</dbReference>
<dbReference type="AlphaFoldDB" id="A0A1G2KJ20"/>
<evidence type="ECO:0000256" key="1">
    <source>
        <dbReference type="ARBA" id="ARBA00010562"/>
    </source>
</evidence>
<dbReference type="EMBL" id="MHQI01000066">
    <property type="protein sequence ID" value="OGZ98388.1"/>
    <property type="molecule type" value="Genomic_DNA"/>
</dbReference>